<evidence type="ECO:0000259" key="9">
    <source>
        <dbReference type="Pfam" id="PF01648"/>
    </source>
</evidence>
<evidence type="ECO:0000256" key="2">
    <source>
        <dbReference type="ARBA" id="ARBA00022679"/>
    </source>
</evidence>
<evidence type="ECO:0000256" key="5">
    <source>
        <dbReference type="ARBA" id="ARBA00022842"/>
    </source>
</evidence>
<evidence type="ECO:0000256" key="3">
    <source>
        <dbReference type="ARBA" id="ARBA00022723"/>
    </source>
</evidence>
<dbReference type="NCBIfam" id="TIGR00516">
    <property type="entry name" value="acpS"/>
    <property type="match status" value="1"/>
</dbReference>
<keyword evidence="8" id="KW-0963">Cytoplasm</keyword>
<comment type="catalytic activity">
    <reaction evidence="8">
        <text>apo-[ACP] + CoA = holo-[ACP] + adenosine 3',5'-bisphosphate + H(+)</text>
        <dbReference type="Rhea" id="RHEA:12068"/>
        <dbReference type="Rhea" id="RHEA-COMP:9685"/>
        <dbReference type="Rhea" id="RHEA-COMP:9690"/>
        <dbReference type="ChEBI" id="CHEBI:15378"/>
        <dbReference type="ChEBI" id="CHEBI:29999"/>
        <dbReference type="ChEBI" id="CHEBI:57287"/>
        <dbReference type="ChEBI" id="CHEBI:58343"/>
        <dbReference type="ChEBI" id="CHEBI:64479"/>
        <dbReference type="EC" id="2.7.8.7"/>
    </reaction>
</comment>
<feature type="binding site" evidence="8">
    <location>
        <position position="9"/>
    </location>
    <ligand>
        <name>Mg(2+)</name>
        <dbReference type="ChEBI" id="CHEBI:18420"/>
    </ligand>
</feature>
<protein>
    <recommendedName>
        <fullName evidence="8">Holo-[acyl-carrier-protein] synthase</fullName>
        <shortName evidence="8">Holo-ACP synthase</shortName>
        <ecNumber evidence="8">2.7.8.7</ecNumber>
    </recommendedName>
    <alternativeName>
        <fullName evidence="8">4'-phosphopantetheinyl transferase AcpS</fullName>
    </alternativeName>
</protein>
<dbReference type="Pfam" id="PF01648">
    <property type="entry name" value="ACPS"/>
    <property type="match status" value="1"/>
</dbReference>
<feature type="domain" description="4'-phosphopantetheinyl transferase" evidence="9">
    <location>
        <begin position="7"/>
        <end position="114"/>
    </location>
</feature>
<evidence type="ECO:0000313" key="11">
    <source>
        <dbReference type="EMBL" id="KPL87409.1"/>
    </source>
</evidence>
<keyword evidence="6 8" id="KW-0443">Lipid metabolism</keyword>
<reference evidence="11 12" key="2">
    <citation type="submission" date="2015-07" db="EMBL/GenBank/DDBJ databases">
        <title>Genome sequence of Levilinea saccharolytica DSM 16555.</title>
        <authorList>
            <person name="Hemp J."/>
            <person name="Ward L.M."/>
            <person name="Pace L.A."/>
            <person name="Fischer W.W."/>
        </authorList>
    </citation>
    <scope>NUCLEOTIDE SEQUENCE [LARGE SCALE GENOMIC DNA]</scope>
    <source>
        <strain evidence="11 12">KIBI-1</strain>
    </source>
</reference>
<keyword evidence="12" id="KW-1185">Reference proteome</keyword>
<dbReference type="PATRIC" id="fig|229921.5.peg.3225"/>
<evidence type="ECO:0000313" key="10">
    <source>
        <dbReference type="EMBL" id="GAP19764.1"/>
    </source>
</evidence>
<keyword evidence="2 8" id="KW-0808">Transferase</keyword>
<dbReference type="Proteomes" id="UP000050501">
    <property type="component" value="Unassembled WGS sequence"/>
</dbReference>
<keyword evidence="3 8" id="KW-0479">Metal-binding</keyword>
<evidence type="ECO:0000256" key="1">
    <source>
        <dbReference type="ARBA" id="ARBA00022516"/>
    </source>
</evidence>
<dbReference type="EMBL" id="DF967975">
    <property type="protein sequence ID" value="GAP19764.1"/>
    <property type="molecule type" value="Genomic_DNA"/>
</dbReference>
<evidence type="ECO:0000256" key="4">
    <source>
        <dbReference type="ARBA" id="ARBA00022832"/>
    </source>
</evidence>
<evidence type="ECO:0000256" key="8">
    <source>
        <dbReference type="HAMAP-Rule" id="MF_00101"/>
    </source>
</evidence>
<name>A0A0M9U3I3_9CHLR</name>
<evidence type="ECO:0000313" key="12">
    <source>
        <dbReference type="Proteomes" id="UP000050501"/>
    </source>
</evidence>
<sequence>MLILRSGVDLVEIQRLADLKPAVRARFLLRVYTPLERDQMGESNASLAGRFAAKEAVAKALGCGIGAVSWQEIEILRGPQGQPELCLHGEAQRRAAELGLDTWSLSISHSQTHAVALAVALGMPAANTEAGP</sequence>
<organism evidence="10">
    <name type="scientific">Levilinea saccharolytica</name>
    <dbReference type="NCBI Taxonomy" id="229921"/>
    <lineage>
        <taxon>Bacteria</taxon>
        <taxon>Bacillati</taxon>
        <taxon>Chloroflexota</taxon>
        <taxon>Anaerolineae</taxon>
        <taxon>Anaerolineales</taxon>
        <taxon>Anaerolineaceae</taxon>
        <taxon>Levilinea</taxon>
    </lineage>
</organism>
<dbReference type="InterPro" id="IPR037143">
    <property type="entry name" value="4-PPantetheinyl_Trfase_dom_sf"/>
</dbReference>
<dbReference type="EC" id="2.7.8.7" evidence="8"/>
<keyword evidence="5 8" id="KW-0460">Magnesium</keyword>
<comment type="function">
    <text evidence="8">Transfers the 4'-phosphopantetheine moiety from coenzyme A to a Ser of acyl-carrier-protein.</text>
</comment>
<feature type="binding site" evidence="8">
    <location>
        <position position="55"/>
    </location>
    <ligand>
        <name>Mg(2+)</name>
        <dbReference type="ChEBI" id="CHEBI:18420"/>
    </ligand>
</feature>
<dbReference type="SUPFAM" id="SSF56214">
    <property type="entry name" value="4'-phosphopantetheinyl transferase"/>
    <property type="match status" value="1"/>
</dbReference>
<dbReference type="GO" id="GO:0008897">
    <property type="term" value="F:holo-[acyl-carrier-protein] synthase activity"/>
    <property type="evidence" value="ECO:0007669"/>
    <property type="project" value="UniProtKB-UniRule"/>
</dbReference>
<evidence type="ECO:0000256" key="7">
    <source>
        <dbReference type="ARBA" id="ARBA00023160"/>
    </source>
</evidence>
<dbReference type="EMBL" id="LGCM01000019">
    <property type="protein sequence ID" value="KPL87409.1"/>
    <property type="molecule type" value="Genomic_DNA"/>
</dbReference>
<dbReference type="GO" id="GO:0000287">
    <property type="term" value="F:magnesium ion binding"/>
    <property type="evidence" value="ECO:0007669"/>
    <property type="project" value="UniProtKB-UniRule"/>
</dbReference>
<keyword evidence="7 8" id="KW-0275">Fatty acid biosynthesis</keyword>
<comment type="subcellular location">
    <subcellularLocation>
        <location evidence="8">Cytoplasm</location>
    </subcellularLocation>
</comment>
<reference evidence="10" key="1">
    <citation type="journal article" date="2015" name="Genome Announc.">
        <title>Draft Genome Sequences of Anaerolinea thermolimosa IMO-1, Bellilinea caldifistulae GOMI-1, Leptolinea tardivitalis YMTK-2, Levilinea saccharolytica KIBI-1, Longilinea arvoryzae KOME-1, Previously Described as Members of the Class Anaerolineae (Chloroflexi).</title>
        <authorList>
            <person name="Matsuura N."/>
            <person name="Tourlousse M.D."/>
            <person name="Ohashi A."/>
            <person name="Hugenholtz P."/>
            <person name="Sekiguchi Y."/>
        </authorList>
    </citation>
    <scope>NUCLEOTIDE SEQUENCE</scope>
    <source>
        <strain evidence="10">KIBI-1</strain>
    </source>
</reference>
<evidence type="ECO:0000256" key="6">
    <source>
        <dbReference type="ARBA" id="ARBA00023098"/>
    </source>
</evidence>
<dbReference type="GO" id="GO:0006633">
    <property type="term" value="P:fatty acid biosynthetic process"/>
    <property type="evidence" value="ECO:0007669"/>
    <property type="project" value="UniProtKB-UniRule"/>
</dbReference>
<dbReference type="HAMAP" id="MF_00101">
    <property type="entry name" value="AcpS"/>
    <property type="match status" value="1"/>
</dbReference>
<keyword evidence="4 8" id="KW-0276">Fatty acid metabolism</keyword>
<dbReference type="NCBIfam" id="TIGR00556">
    <property type="entry name" value="pantethn_trn"/>
    <property type="match status" value="1"/>
</dbReference>
<keyword evidence="1 8" id="KW-0444">Lipid biosynthesis</keyword>
<comment type="similarity">
    <text evidence="8">Belongs to the P-Pant transferase superfamily. AcpS family.</text>
</comment>
<proteinExistence type="inferred from homology"/>
<dbReference type="STRING" id="229921.ADN01_04365"/>
<comment type="cofactor">
    <cofactor evidence="8">
        <name>Mg(2+)</name>
        <dbReference type="ChEBI" id="CHEBI:18420"/>
    </cofactor>
</comment>
<dbReference type="AlphaFoldDB" id="A0A0M9U3I3"/>
<dbReference type="RefSeq" id="WP_075070958.1">
    <property type="nucleotide sequence ID" value="NZ_BBXZ01000192.1"/>
</dbReference>
<dbReference type="GO" id="GO:0005737">
    <property type="term" value="C:cytoplasm"/>
    <property type="evidence" value="ECO:0007669"/>
    <property type="project" value="UniProtKB-SubCell"/>
</dbReference>
<dbReference type="Gene3D" id="3.90.470.20">
    <property type="entry name" value="4'-phosphopantetheinyl transferase domain"/>
    <property type="match status" value="1"/>
</dbReference>
<dbReference type="InterPro" id="IPR002582">
    <property type="entry name" value="ACPS"/>
</dbReference>
<dbReference type="InterPro" id="IPR004568">
    <property type="entry name" value="Ppantetheine-prot_Trfase_dom"/>
</dbReference>
<dbReference type="InterPro" id="IPR008278">
    <property type="entry name" value="4-PPantetheinyl_Trfase_dom"/>
</dbReference>
<accession>A0A0M9U3I3</accession>
<gene>
    <name evidence="8" type="primary">acpS</name>
    <name evidence="11" type="ORF">ADN01_04365</name>
    <name evidence="10" type="ORF">LSAC_03676</name>
</gene>